<keyword evidence="1" id="KW-0645">Protease</keyword>
<comment type="caution">
    <text evidence="4">The sequence shown here is derived from an EMBL/GenBank/DDBJ whole genome shotgun (WGS) entry which is preliminary data.</text>
</comment>
<dbReference type="GO" id="GO:0006508">
    <property type="term" value="P:proteolysis"/>
    <property type="evidence" value="ECO:0007669"/>
    <property type="project" value="UniProtKB-KW"/>
</dbReference>
<dbReference type="SUPFAM" id="SSF49785">
    <property type="entry name" value="Galactose-binding domain-like"/>
    <property type="match status" value="1"/>
</dbReference>
<evidence type="ECO:0000313" key="4">
    <source>
        <dbReference type="EMBL" id="MBT2188455.1"/>
    </source>
</evidence>
<dbReference type="Pfam" id="PF07589">
    <property type="entry name" value="PEP-CTERM"/>
    <property type="match status" value="1"/>
</dbReference>
<dbReference type="InterPro" id="IPR013424">
    <property type="entry name" value="Ice-binding_C"/>
</dbReference>
<protein>
    <submittedName>
        <fullName evidence="4">PEP-CTERM sorting domain-containing protein</fullName>
    </submittedName>
</protein>
<dbReference type="NCBIfam" id="TIGR02595">
    <property type="entry name" value="PEP_CTERM"/>
    <property type="match status" value="1"/>
</dbReference>
<keyword evidence="2" id="KW-0378">Hydrolase</keyword>
<dbReference type="InterPro" id="IPR002884">
    <property type="entry name" value="P_dom"/>
</dbReference>
<sequence>MLTGLKHSFADDLTVALQGPNGQAILVLTDAGGWSNFNGTYTFSQGSAALGNGNYGGNNTVIPGGTYGPSVYGFNPIANLLTSGSSLAAFNGINPNGTWKVWLWDDQIANVGSLQSVSLKIAAVPEPATWAMMIGGLALAGLQMRRRATKVSFA</sequence>
<dbReference type="AlphaFoldDB" id="A0A9X1DDX9"/>
<proteinExistence type="predicted"/>
<gene>
    <name evidence="4" type="ORF">KK488_15985</name>
</gene>
<feature type="domain" description="P/Homo B" evidence="3">
    <location>
        <begin position="1"/>
        <end position="127"/>
    </location>
</feature>
<reference evidence="4" key="1">
    <citation type="submission" date="2021-05" db="EMBL/GenBank/DDBJ databases">
        <title>Genome of Sphingobium sp. strain.</title>
        <authorList>
            <person name="Fan R."/>
        </authorList>
    </citation>
    <scope>NUCLEOTIDE SEQUENCE</scope>
    <source>
        <strain evidence="4">H33</strain>
    </source>
</reference>
<dbReference type="Gene3D" id="2.60.120.260">
    <property type="entry name" value="Galactose-binding domain-like"/>
    <property type="match status" value="1"/>
</dbReference>
<keyword evidence="5" id="KW-1185">Reference proteome</keyword>
<dbReference type="GO" id="GO:0004252">
    <property type="term" value="F:serine-type endopeptidase activity"/>
    <property type="evidence" value="ECO:0007669"/>
    <property type="project" value="InterPro"/>
</dbReference>
<dbReference type="PROSITE" id="PS51829">
    <property type="entry name" value="P_HOMO_B"/>
    <property type="match status" value="1"/>
</dbReference>
<organism evidence="4 5">
    <name type="scientific">Sphingobium nicotianae</name>
    <dbReference type="NCBI Taxonomy" id="2782607"/>
    <lineage>
        <taxon>Bacteria</taxon>
        <taxon>Pseudomonadati</taxon>
        <taxon>Pseudomonadota</taxon>
        <taxon>Alphaproteobacteria</taxon>
        <taxon>Sphingomonadales</taxon>
        <taxon>Sphingomonadaceae</taxon>
        <taxon>Sphingobium</taxon>
    </lineage>
</organism>
<evidence type="ECO:0000313" key="5">
    <source>
        <dbReference type="Proteomes" id="UP001138757"/>
    </source>
</evidence>
<evidence type="ECO:0000259" key="3">
    <source>
        <dbReference type="PROSITE" id="PS51829"/>
    </source>
</evidence>
<accession>A0A9X1DDX9</accession>
<name>A0A9X1DDX9_9SPHN</name>
<evidence type="ECO:0000256" key="2">
    <source>
        <dbReference type="ARBA" id="ARBA00022801"/>
    </source>
</evidence>
<dbReference type="EMBL" id="JAHGAW010000011">
    <property type="protein sequence ID" value="MBT2188455.1"/>
    <property type="molecule type" value="Genomic_DNA"/>
</dbReference>
<dbReference type="NCBIfam" id="NF035944">
    <property type="entry name" value="PEPxxWA-CTERM"/>
    <property type="match status" value="1"/>
</dbReference>
<dbReference type="Proteomes" id="UP001138757">
    <property type="component" value="Unassembled WGS sequence"/>
</dbReference>
<evidence type="ECO:0000256" key="1">
    <source>
        <dbReference type="ARBA" id="ARBA00022670"/>
    </source>
</evidence>
<dbReference type="InterPro" id="IPR008979">
    <property type="entry name" value="Galactose-bd-like_sf"/>
</dbReference>